<keyword evidence="3" id="KW-0862">Zinc</keyword>
<evidence type="ECO:0000256" key="3">
    <source>
        <dbReference type="ARBA" id="ARBA00022833"/>
    </source>
</evidence>
<protein>
    <recommendedName>
        <fullName evidence="7">U1-type domain-containing protein</fullName>
    </recommendedName>
</protein>
<dbReference type="AlphaFoldDB" id="E1ZTU3"/>
<feature type="domain" description="U1-type" evidence="7">
    <location>
        <begin position="93"/>
        <end position="127"/>
    </location>
</feature>
<feature type="compositionally biased region" description="Gly residues" evidence="6">
    <location>
        <begin position="206"/>
        <end position="215"/>
    </location>
</feature>
<dbReference type="EMBL" id="GL433875">
    <property type="protein sequence ID" value="EFN50738.1"/>
    <property type="molecule type" value="Genomic_DNA"/>
</dbReference>
<evidence type="ECO:0000256" key="6">
    <source>
        <dbReference type="SAM" id="MobiDB-lite"/>
    </source>
</evidence>
<feature type="region of interest" description="Disordered" evidence="6">
    <location>
        <begin position="142"/>
        <end position="215"/>
    </location>
</feature>
<keyword evidence="4" id="KW-0539">Nucleus</keyword>
<accession>E1ZTU3</accession>
<dbReference type="RefSeq" id="XP_005842850.1">
    <property type="nucleotide sequence ID" value="XM_005842788.1"/>
</dbReference>
<dbReference type="SMART" id="SM00451">
    <property type="entry name" value="ZnF_U1"/>
    <property type="match status" value="1"/>
</dbReference>
<dbReference type="Proteomes" id="UP000008141">
    <property type="component" value="Unassembled WGS sequence"/>
</dbReference>
<dbReference type="GO" id="GO:0046540">
    <property type="term" value="C:U4/U6 x U5 tri-snRNP complex"/>
    <property type="evidence" value="ECO:0007669"/>
    <property type="project" value="TreeGrafter"/>
</dbReference>
<reference evidence="8 9" key="1">
    <citation type="journal article" date="2010" name="Plant Cell">
        <title>The Chlorella variabilis NC64A genome reveals adaptation to photosymbiosis, coevolution with viruses, and cryptic sex.</title>
        <authorList>
            <person name="Blanc G."/>
            <person name="Duncan G."/>
            <person name="Agarkova I."/>
            <person name="Borodovsky M."/>
            <person name="Gurnon J."/>
            <person name="Kuo A."/>
            <person name="Lindquist E."/>
            <person name="Lucas S."/>
            <person name="Pangilinan J."/>
            <person name="Polle J."/>
            <person name="Salamov A."/>
            <person name="Terry A."/>
            <person name="Yamada T."/>
            <person name="Dunigan D.D."/>
            <person name="Grigoriev I.V."/>
            <person name="Claverie J.M."/>
            <person name="Van Etten J.L."/>
        </authorList>
    </citation>
    <scope>NUCLEOTIDE SEQUENCE [LARGE SCALE GENOMIC DNA]</scope>
    <source>
        <strain evidence="8 9">NC64A</strain>
    </source>
</reference>
<evidence type="ECO:0000259" key="7">
    <source>
        <dbReference type="SMART" id="SM00451"/>
    </source>
</evidence>
<dbReference type="GO" id="GO:0008270">
    <property type="term" value="F:zinc ion binding"/>
    <property type="evidence" value="ECO:0007669"/>
    <property type="project" value="UniProtKB-KW"/>
</dbReference>
<dbReference type="PANTHER" id="PTHR45986:SF1">
    <property type="entry name" value="ZINC FINGER MATRIN-TYPE PROTEIN 2"/>
    <property type="match status" value="1"/>
</dbReference>
<dbReference type="PANTHER" id="PTHR45986">
    <property type="entry name" value="ZINC FINGER MATRIN-TYPE PROTEIN 2"/>
    <property type="match status" value="1"/>
</dbReference>
<dbReference type="InParanoid" id="E1ZTU3"/>
<organism evidence="9">
    <name type="scientific">Chlorella variabilis</name>
    <name type="common">Green alga</name>
    <dbReference type="NCBI Taxonomy" id="554065"/>
    <lineage>
        <taxon>Eukaryota</taxon>
        <taxon>Viridiplantae</taxon>
        <taxon>Chlorophyta</taxon>
        <taxon>core chlorophytes</taxon>
        <taxon>Trebouxiophyceae</taxon>
        <taxon>Chlorellales</taxon>
        <taxon>Chlorellaceae</taxon>
        <taxon>Chlorella clade</taxon>
        <taxon>Chlorella</taxon>
    </lineage>
</organism>
<feature type="compositionally biased region" description="Basic and acidic residues" evidence="6">
    <location>
        <begin position="142"/>
        <end position="151"/>
    </location>
</feature>
<dbReference type="InterPro" id="IPR036236">
    <property type="entry name" value="Znf_C2H2_sf"/>
</dbReference>
<dbReference type="KEGG" id="cvr:CHLNCDRAFT_59438"/>
<dbReference type="GeneID" id="17350167"/>
<evidence type="ECO:0000256" key="2">
    <source>
        <dbReference type="ARBA" id="ARBA00022771"/>
    </source>
</evidence>
<feature type="coiled-coil region" evidence="5">
    <location>
        <begin position="20"/>
        <end position="47"/>
    </location>
</feature>
<dbReference type="eggNOG" id="KOG4727">
    <property type="taxonomic scope" value="Eukaryota"/>
</dbReference>
<gene>
    <name evidence="8" type="ORF">CHLNCDRAFT_59438</name>
</gene>
<evidence type="ECO:0000256" key="5">
    <source>
        <dbReference type="SAM" id="Coils"/>
    </source>
</evidence>
<keyword evidence="1" id="KW-0479">Metal-binding</keyword>
<dbReference type="InterPro" id="IPR040107">
    <property type="entry name" value="Snu23"/>
</dbReference>
<evidence type="ECO:0000313" key="9">
    <source>
        <dbReference type="Proteomes" id="UP000008141"/>
    </source>
</evidence>
<sequence>MSKNVKGVNNVDFRRKWDKEDFAEKAKEREEKEKKNEDEALEAKKRKRLERDPLHQGLIVARANLKARDYQIDLASKLNKSQVVSVTMPLSQQAGYYCNVCDCILRDSQSYLDHINGKWHNRALGMSMRVEKSTAEQVRQRLEEAKKRKEGVGSSAADFAPDGFEQLAAAQQQKEEEKRSGKRRKAESESESEDEGMDPETMAAMGFGGFGTSKK</sequence>
<dbReference type="GO" id="GO:0000398">
    <property type="term" value="P:mRNA splicing, via spliceosome"/>
    <property type="evidence" value="ECO:0007669"/>
    <property type="project" value="InterPro"/>
</dbReference>
<dbReference type="GO" id="GO:0003676">
    <property type="term" value="F:nucleic acid binding"/>
    <property type="evidence" value="ECO:0007669"/>
    <property type="project" value="InterPro"/>
</dbReference>
<dbReference type="OMA" id="VDHRRKW"/>
<keyword evidence="9" id="KW-1185">Reference proteome</keyword>
<dbReference type="FunFam" id="3.30.160.60:FF:000491">
    <property type="entry name" value="zinc finger matrin-type protein 2-like"/>
    <property type="match status" value="1"/>
</dbReference>
<evidence type="ECO:0000313" key="8">
    <source>
        <dbReference type="EMBL" id="EFN50738.1"/>
    </source>
</evidence>
<feature type="compositionally biased region" description="Acidic residues" evidence="6">
    <location>
        <begin position="189"/>
        <end position="198"/>
    </location>
</feature>
<dbReference type="STRING" id="554065.E1ZTU3"/>
<dbReference type="GO" id="GO:0005681">
    <property type="term" value="C:spliceosomal complex"/>
    <property type="evidence" value="ECO:0007669"/>
    <property type="project" value="InterPro"/>
</dbReference>
<name>E1ZTU3_CHLVA</name>
<proteinExistence type="predicted"/>
<keyword evidence="2" id="KW-0863">Zinc-finger</keyword>
<dbReference type="InterPro" id="IPR003604">
    <property type="entry name" value="Matrin/U1-like-C_Znf_C2H2"/>
</dbReference>
<dbReference type="FunCoup" id="E1ZTU3">
    <property type="interactions" value="1479"/>
</dbReference>
<dbReference type="Pfam" id="PF12171">
    <property type="entry name" value="zf-C2H2_jaz"/>
    <property type="match status" value="1"/>
</dbReference>
<dbReference type="OrthoDB" id="30343at2759"/>
<evidence type="ECO:0000256" key="1">
    <source>
        <dbReference type="ARBA" id="ARBA00022723"/>
    </source>
</evidence>
<keyword evidence="5" id="KW-0175">Coiled coil</keyword>
<dbReference type="SUPFAM" id="SSF57667">
    <property type="entry name" value="beta-beta-alpha zinc fingers"/>
    <property type="match status" value="1"/>
</dbReference>
<dbReference type="InterPro" id="IPR022755">
    <property type="entry name" value="Znf_C2H2_jaz"/>
</dbReference>
<evidence type="ECO:0000256" key="4">
    <source>
        <dbReference type="ARBA" id="ARBA00023242"/>
    </source>
</evidence>